<proteinExistence type="predicted"/>
<accession>A0AAV9Y162</accession>
<organism evidence="2 3">
    <name type="scientific">Cryptosporidium xiaoi</name>
    <dbReference type="NCBI Taxonomy" id="659607"/>
    <lineage>
        <taxon>Eukaryota</taxon>
        <taxon>Sar</taxon>
        <taxon>Alveolata</taxon>
        <taxon>Apicomplexa</taxon>
        <taxon>Conoidasida</taxon>
        <taxon>Coccidia</taxon>
        <taxon>Eucoccidiorida</taxon>
        <taxon>Eimeriorina</taxon>
        <taxon>Cryptosporidiidae</taxon>
        <taxon>Cryptosporidium</taxon>
    </lineage>
</organism>
<name>A0AAV9Y162_9CRYT</name>
<evidence type="ECO:0008006" key="4">
    <source>
        <dbReference type="Google" id="ProtNLM"/>
    </source>
</evidence>
<feature type="transmembrane region" description="Helical" evidence="1">
    <location>
        <begin position="144"/>
        <end position="167"/>
    </location>
</feature>
<keyword evidence="1" id="KW-0812">Transmembrane</keyword>
<feature type="transmembrane region" description="Helical" evidence="1">
    <location>
        <begin position="63"/>
        <end position="83"/>
    </location>
</feature>
<evidence type="ECO:0000313" key="2">
    <source>
        <dbReference type="EMBL" id="KAK6590289.1"/>
    </source>
</evidence>
<gene>
    <name evidence="2" type="ORF">RS030_162502</name>
</gene>
<feature type="transmembrane region" description="Helical" evidence="1">
    <location>
        <begin position="39"/>
        <end position="57"/>
    </location>
</feature>
<comment type="caution">
    <text evidence="2">The sequence shown here is derived from an EMBL/GenBank/DDBJ whole genome shotgun (WGS) entry which is preliminary data.</text>
</comment>
<dbReference type="AlphaFoldDB" id="A0AAV9Y162"/>
<evidence type="ECO:0000256" key="1">
    <source>
        <dbReference type="SAM" id="Phobius"/>
    </source>
</evidence>
<dbReference type="EMBL" id="JAWDEY010000007">
    <property type="protein sequence ID" value="KAK6590289.1"/>
    <property type="molecule type" value="Genomic_DNA"/>
</dbReference>
<sequence>MDNERAIGSINSSYLNFGIENSTFVGNGATSCSKKLDDLIELLIYVQLIISLFLCIGRTDYNFILYLLGYYIFCAEAAPIDINSLIRKITGIRRYLILVILAALIEVVWLSFAISGWTCLNNQSPDVCFVEDFQMNWELQLHIYIIWGSLVNLILKFILGISCWMWIDRERNKLESISIKPLLFSW</sequence>
<keyword evidence="3" id="KW-1185">Reference proteome</keyword>
<keyword evidence="1" id="KW-0472">Membrane</keyword>
<evidence type="ECO:0000313" key="3">
    <source>
        <dbReference type="Proteomes" id="UP001311799"/>
    </source>
</evidence>
<keyword evidence="1" id="KW-1133">Transmembrane helix</keyword>
<feature type="transmembrane region" description="Helical" evidence="1">
    <location>
        <begin position="95"/>
        <end position="117"/>
    </location>
</feature>
<protein>
    <recommendedName>
        <fullName evidence="4">Transmembrane protein</fullName>
    </recommendedName>
</protein>
<dbReference type="PROSITE" id="PS51257">
    <property type="entry name" value="PROKAR_LIPOPROTEIN"/>
    <property type="match status" value="1"/>
</dbReference>
<dbReference type="Proteomes" id="UP001311799">
    <property type="component" value="Unassembled WGS sequence"/>
</dbReference>
<reference evidence="2 3" key="1">
    <citation type="submission" date="2023-10" db="EMBL/GenBank/DDBJ databases">
        <title>Comparative genomics analysis reveals potential genetic determinants of host preference in Cryptosporidium xiaoi.</title>
        <authorList>
            <person name="Xiao L."/>
            <person name="Li J."/>
        </authorList>
    </citation>
    <scope>NUCLEOTIDE SEQUENCE [LARGE SCALE GENOMIC DNA]</scope>
    <source>
        <strain evidence="2 3">52996</strain>
    </source>
</reference>